<gene>
    <name evidence="1" type="ORF">BC777_2402</name>
</gene>
<protein>
    <submittedName>
        <fullName evidence="1">Uncharacterized protein</fullName>
    </submittedName>
</protein>
<proteinExistence type="predicted"/>
<sequence>MLSIVRLLLIACVWIMTMVMPALSQGQWNDVSDRLDGVQNWEELCTIEDCSQFPEGYATQVIGPEIYYFSHYSILTEKPPAVYSIRPQRFVDRDVSGELIRSFDYSDTMRLPWCCYYLMSFFDLGEDFPAIGKFEPRDKIVSATVKLVSWDAGDGSITSIRRMMRIDEPYGSPPPTFDEIFLDELDSLNDDFWLIDFQPASADNIPPRYFFISKRRLFNDRFIAGGCYRRCSFSTVTFAEDGDNRKARFSVSGLWIAETAEFHCTEDGSGRVCNDAPEALNQIDEFLERLELLFQTAQMKPG</sequence>
<reference evidence="1 2" key="1">
    <citation type="submission" date="2017-11" db="EMBL/GenBank/DDBJ databases">
        <title>Genomic Encyclopedia of Archaeal and Bacterial Type Strains, Phase II (KMG-II): From Individual Species to Whole Genera.</title>
        <authorList>
            <person name="Goeker M."/>
        </authorList>
    </citation>
    <scope>NUCLEOTIDE SEQUENCE [LARGE SCALE GENOMIC DNA]</scope>
    <source>
        <strain evidence="1 2">DSM 29128</strain>
    </source>
</reference>
<organism evidence="1 2">
    <name type="scientific">Yoonia maricola</name>
    <dbReference type="NCBI Taxonomy" id="420999"/>
    <lineage>
        <taxon>Bacteria</taxon>
        <taxon>Pseudomonadati</taxon>
        <taxon>Pseudomonadota</taxon>
        <taxon>Alphaproteobacteria</taxon>
        <taxon>Rhodobacterales</taxon>
        <taxon>Paracoccaceae</taxon>
        <taxon>Yoonia</taxon>
    </lineage>
</organism>
<dbReference type="EMBL" id="PGTY01000002">
    <property type="protein sequence ID" value="PJI86045.1"/>
    <property type="molecule type" value="Genomic_DNA"/>
</dbReference>
<name>A0A2M8W538_9RHOB</name>
<dbReference type="Proteomes" id="UP000228531">
    <property type="component" value="Unassembled WGS sequence"/>
</dbReference>
<evidence type="ECO:0000313" key="1">
    <source>
        <dbReference type="EMBL" id="PJI86045.1"/>
    </source>
</evidence>
<keyword evidence="2" id="KW-1185">Reference proteome</keyword>
<comment type="caution">
    <text evidence="1">The sequence shown here is derived from an EMBL/GenBank/DDBJ whole genome shotgun (WGS) entry which is preliminary data.</text>
</comment>
<dbReference type="AlphaFoldDB" id="A0A2M8W538"/>
<accession>A0A2M8W538</accession>
<evidence type="ECO:0000313" key="2">
    <source>
        <dbReference type="Proteomes" id="UP000228531"/>
    </source>
</evidence>